<sequence length="81" mass="8920">MKASTKQTLMAGGLNGSVLLVNKTMTVRLNNQHFLFTGAGDFTINRRLLHRVAGELGLAKRAVKDCRINPADYCPNPSWGY</sequence>
<evidence type="ECO:0000313" key="1">
    <source>
        <dbReference type="EMBL" id="OOK69539.1"/>
    </source>
</evidence>
<protein>
    <submittedName>
        <fullName evidence="1">Uncharacterized protein</fullName>
    </submittedName>
</protein>
<reference evidence="1 2" key="1">
    <citation type="submission" date="2017-02" db="EMBL/GenBank/DDBJ databases">
        <title>Complete genome sequences of Mycobacterium kansasii strains isolated from rhesus macaques.</title>
        <authorList>
            <person name="Panda A."/>
            <person name="Nagaraj S."/>
            <person name="Zhao X."/>
            <person name="Tettelin H."/>
            <person name="Detolla L.J."/>
        </authorList>
    </citation>
    <scope>NUCLEOTIDE SEQUENCE [LARGE SCALE GENOMIC DNA]</scope>
    <source>
        <strain evidence="1 2">11-3469</strain>
    </source>
</reference>
<name>A0A1V3WRF5_MYCKA</name>
<gene>
    <name evidence="1" type="ORF">BZL29_6449</name>
</gene>
<dbReference type="EMBL" id="MVBN01000007">
    <property type="protein sequence ID" value="OOK69539.1"/>
    <property type="molecule type" value="Genomic_DNA"/>
</dbReference>
<accession>A0A1V3WRF5</accession>
<proteinExistence type="predicted"/>
<evidence type="ECO:0000313" key="2">
    <source>
        <dbReference type="Proteomes" id="UP000188532"/>
    </source>
</evidence>
<comment type="caution">
    <text evidence="1">The sequence shown here is derived from an EMBL/GenBank/DDBJ whole genome shotgun (WGS) entry which is preliminary data.</text>
</comment>
<dbReference type="Proteomes" id="UP000188532">
    <property type="component" value="Unassembled WGS sequence"/>
</dbReference>
<dbReference type="AlphaFoldDB" id="A0A1V3WRF5"/>
<organism evidence="1 2">
    <name type="scientific">Mycobacterium kansasii</name>
    <dbReference type="NCBI Taxonomy" id="1768"/>
    <lineage>
        <taxon>Bacteria</taxon>
        <taxon>Bacillati</taxon>
        <taxon>Actinomycetota</taxon>
        <taxon>Actinomycetes</taxon>
        <taxon>Mycobacteriales</taxon>
        <taxon>Mycobacteriaceae</taxon>
        <taxon>Mycobacterium</taxon>
    </lineage>
</organism>